<comment type="caution">
    <text evidence="3">The sequence shown here is derived from an EMBL/GenBank/DDBJ whole genome shotgun (WGS) entry which is preliminary data.</text>
</comment>
<sequence length="439" mass="51065">MDNKEKEKPHPSQPKETQSNILTQQIFHKSFFNKTRTQSLSNLDNVMPANTDLDDDQWRTVPERKRQRESPEINKALKQKKLDTYWLSQPIPTSNRFSDLSDDTQIPQTNDIIEKPAKAPPLYVDRVSNIQPLLKMLDEIAADDYEVKVLPNDQVKIQPKSTESYTKIVKNLQERNTEFYTYRPKQDRCFKVVLKNLHPSTDIEEIKAELEMQGHKVTNIWNVKQRITKKPLPMHFIEVESNNNNKDIYNIKSLLHCRVIFEPPRPKRDIPQCSNCQQYGHTRKYCFRKPKCIKCAGDHASSKCERKERSNSVKCILCDGNHPANYKGCAVYKELQRIKYPTQPGKHRQTTRSVHRPNHAETTARQQDQPSYKQVLMSNKSQHPSLPANKQSPNESTEVQTNSNDMKVIMNTMSQLIQQLSTMTNLLMEIMTKLTNSVH</sequence>
<feature type="region of interest" description="Disordered" evidence="1">
    <location>
        <begin position="341"/>
        <end position="400"/>
    </location>
</feature>
<gene>
    <name evidence="3" type="ORF">EEDITHA_LOCUS15364</name>
</gene>
<dbReference type="AlphaFoldDB" id="A0AAU9UMU9"/>
<protein>
    <recommendedName>
        <fullName evidence="2">Pre-C2HC domain-containing protein</fullName>
    </recommendedName>
</protein>
<feature type="compositionally biased region" description="Basic residues" evidence="1">
    <location>
        <begin position="345"/>
        <end position="357"/>
    </location>
</feature>
<accession>A0AAU9UMU9</accession>
<evidence type="ECO:0000313" key="4">
    <source>
        <dbReference type="Proteomes" id="UP001153954"/>
    </source>
</evidence>
<reference evidence="3" key="1">
    <citation type="submission" date="2022-03" db="EMBL/GenBank/DDBJ databases">
        <authorList>
            <person name="Tunstrom K."/>
        </authorList>
    </citation>
    <scope>NUCLEOTIDE SEQUENCE</scope>
</reference>
<evidence type="ECO:0000256" key="1">
    <source>
        <dbReference type="SAM" id="MobiDB-lite"/>
    </source>
</evidence>
<feature type="compositionally biased region" description="Polar residues" evidence="1">
    <location>
        <begin position="360"/>
        <end position="400"/>
    </location>
</feature>
<feature type="domain" description="Pre-C2HC" evidence="2">
    <location>
        <begin position="203"/>
        <end position="271"/>
    </location>
</feature>
<feature type="compositionally biased region" description="Basic and acidic residues" evidence="1">
    <location>
        <begin position="1"/>
        <end position="10"/>
    </location>
</feature>
<feature type="region of interest" description="Disordered" evidence="1">
    <location>
        <begin position="1"/>
        <end position="22"/>
    </location>
</feature>
<evidence type="ECO:0000259" key="2">
    <source>
        <dbReference type="SMART" id="SM00596"/>
    </source>
</evidence>
<dbReference type="InterPro" id="IPR006579">
    <property type="entry name" value="Pre_C2HC_dom"/>
</dbReference>
<organism evidence="3 4">
    <name type="scientific">Euphydryas editha</name>
    <name type="common">Edith's checkerspot</name>
    <dbReference type="NCBI Taxonomy" id="104508"/>
    <lineage>
        <taxon>Eukaryota</taxon>
        <taxon>Metazoa</taxon>
        <taxon>Ecdysozoa</taxon>
        <taxon>Arthropoda</taxon>
        <taxon>Hexapoda</taxon>
        <taxon>Insecta</taxon>
        <taxon>Pterygota</taxon>
        <taxon>Neoptera</taxon>
        <taxon>Endopterygota</taxon>
        <taxon>Lepidoptera</taxon>
        <taxon>Glossata</taxon>
        <taxon>Ditrysia</taxon>
        <taxon>Papilionoidea</taxon>
        <taxon>Nymphalidae</taxon>
        <taxon>Nymphalinae</taxon>
        <taxon>Euphydryas</taxon>
    </lineage>
</organism>
<evidence type="ECO:0000313" key="3">
    <source>
        <dbReference type="EMBL" id="CAH2100512.1"/>
    </source>
</evidence>
<dbReference type="EMBL" id="CAKOGL010000022">
    <property type="protein sequence ID" value="CAH2100512.1"/>
    <property type="molecule type" value="Genomic_DNA"/>
</dbReference>
<dbReference type="Pfam" id="PF07530">
    <property type="entry name" value="PRE_C2HC"/>
    <property type="match status" value="1"/>
</dbReference>
<keyword evidence="4" id="KW-1185">Reference proteome</keyword>
<proteinExistence type="predicted"/>
<dbReference type="SMART" id="SM00596">
    <property type="entry name" value="PRE_C2HC"/>
    <property type="match status" value="1"/>
</dbReference>
<name>A0AAU9UMU9_EUPED</name>
<dbReference type="Proteomes" id="UP001153954">
    <property type="component" value="Unassembled WGS sequence"/>
</dbReference>